<organism evidence="13 14">
    <name type="scientific">Candidatus Nomurabacteria bacterium GW2011_GWA1_46_11</name>
    <dbReference type="NCBI Taxonomy" id="1618732"/>
    <lineage>
        <taxon>Bacteria</taxon>
        <taxon>Candidatus Nomuraibacteriota</taxon>
    </lineage>
</organism>
<feature type="transmembrane region" description="Helical" evidence="10">
    <location>
        <begin position="201"/>
        <end position="220"/>
    </location>
</feature>
<keyword evidence="6 10" id="KW-0812">Transmembrane</keyword>
<keyword evidence="10" id="KW-1003">Cell membrane</keyword>
<dbReference type="GO" id="GO:0004169">
    <property type="term" value="F:dolichyl-phosphate-mannose-protein mannosyltransferase activity"/>
    <property type="evidence" value="ECO:0007669"/>
    <property type="project" value="UniProtKB-UniRule"/>
</dbReference>
<comment type="similarity">
    <text evidence="3 10">Belongs to the glycosyltransferase 39 family.</text>
</comment>
<evidence type="ECO:0000256" key="3">
    <source>
        <dbReference type="ARBA" id="ARBA00007222"/>
    </source>
</evidence>
<dbReference type="Pfam" id="PF16192">
    <property type="entry name" value="PMT_4TMC"/>
    <property type="match status" value="1"/>
</dbReference>
<comment type="function">
    <text evidence="10">Protein O-mannosyltransferase that catalyzes the transfer of a single mannose residue from a polyprenol phospho-mannosyl lipidic donor to the hydroxyl group of selected serine and threonine residues in acceptor proteins.</text>
</comment>
<feature type="transmembrane region" description="Helical" evidence="10">
    <location>
        <begin position="288"/>
        <end position="305"/>
    </location>
</feature>
<evidence type="ECO:0000256" key="9">
    <source>
        <dbReference type="ARBA" id="ARBA00093617"/>
    </source>
</evidence>
<feature type="transmembrane region" description="Helical" evidence="10">
    <location>
        <begin position="312"/>
        <end position="329"/>
    </location>
</feature>
<dbReference type="EMBL" id="LCLS01000031">
    <property type="protein sequence ID" value="KKU20707.1"/>
    <property type="molecule type" value="Genomic_DNA"/>
</dbReference>
<keyword evidence="7 10" id="KW-1133">Transmembrane helix</keyword>
<dbReference type="GO" id="GO:0012505">
    <property type="term" value="C:endomembrane system"/>
    <property type="evidence" value="ECO:0007669"/>
    <property type="project" value="UniProtKB-SubCell"/>
</dbReference>
<feature type="transmembrane region" description="Helical" evidence="10">
    <location>
        <begin position="89"/>
        <end position="106"/>
    </location>
</feature>
<evidence type="ECO:0000256" key="7">
    <source>
        <dbReference type="ARBA" id="ARBA00022989"/>
    </source>
</evidence>
<evidence type="ECO:0000313" key="14">
    <source>
        <dbReference type="Proteomes" id="UP000034107"/>
    </source>
</evidence>
<dbReference type="Pfam" id="PF02366">
    <property type="entry name" value="PMT"/>
    <property type="match status" value="1"/>
</dbReference>
<evidence type="ECO:0000256" key="10">
    <source>
        <dbReference type="RuleBase" id="RU367007"/>
    </source>
</evidence>
<reference evidence="13 14" key="1">
    <citation type="journal article" date="2015" name="Nature">
        <title>rRNA introns, odd ribosomes, and small enigmatic genomes across a large radiation of phyla.</title>
        <authorList>
            <person name="Brown C.T."/>
            <person name="Hug L.A."/>
            <person name="Thomas B.C."/>
            <person name="Sharon I."/>
            <person name="Castelle C.J."/>
            <person name="Singh A."/>
            <person name="Wilkins M.J."/>
            <person name="Williams K.H."/>
            <person name="Banfield J.F."/>
        </authorList>
    </citation>
    <scope>NUCLEOTIDE SEQUENCE [LARGE SCALE GENOMIC DNA]</scope>
</reference>
<feature type="transmembrane region" description="Helical" evidence="10">
    <location>
        <begin position="335"/>
        <end position="353"/>
    </location>
</feature>
<gene>
    <name evidence="13" type="ORF">UX31_C0031G0001</name>
</gene>
<feature type="domain" description="Protein O-mannosyl-transferase C-terminal four TM" evidence="12">
    <location>
        <begin position="230"/>
        <end position="399"/>
    </location>
</feature>
<dbReference type="InterPro" id="IPR032421">
    <property type="entry name" value="PMT_4TMC"/>
</dbReference>
<evidence type="ECO:0000256" key="1">
    <source>
        <dbReference type="ARBA" id="ARBA00004127"/>
    </source>
</evidence>
<evidence type="ECO:0000256" key="8">
    <source>
        <dbReference type="ARBA" id="ARBA00023136"/>
    </source>
</evidence>
<dbReference type="InterPro" id="IPR027005">
    <property type="entry name" value="PMT-like"/>
</dbReference>
<dbReference type="GO" id="GO:0005886">
    <property type="term" value="C:plasma membrane"/>
    <property type="evidence" value="ECO:0007669"/>
    <property type="project" value="UniProtKB-SubCell"/>
</dbReference>
<comment type="pathway">
    <text evidence="2 10">Protein modification; protein glycosylation.</text>
</comment>
<evidence type="ECO:0000259" key="11">
    <source>
        <dbReference type="Pfam" id="PF02366"/>
    </source>
</evidence>
<feature type="transmembrane region" description="Helical" evidence="10">
    <location>
        <begin position="360"/>
        <end position="378"/>
    </location>
</feature>
<sequence>MLWLILIFSLITRLWNLSYPPNFYFDEVYNAFTTLEFVKGNKAAYEWFHTSPIAGTAYGWTHPPLAKLLGAVGILIFGPNALGWRIANALIGVGVIYLVYLIALHLLRSKDYALLAAAFTALDGLLLTSSRINMNDIVAVFVVLLSFLAFISYQLTSTRYALFRFGLILGLLIATKWTGLYALAVFGIWLGLQHLFNFKRLVLLGTSLVLISAAVYLLSYSQYFFLGGTWANFVELQKQMWWYNTRLTATHTYQSSWWTWPIMLRPVWYFVDYAGTKIANIYGMGNPILWWLGIPALLYTLYSSLKTRSWRLWLVICGFLAFWLPWARAPRIMFLYHYLPSVPFLYIALAHTLQKFNNKFITFGILGLGFVAFVYFYPHWTAIHIPQSWASQYFWLSSWK</sequence>
<name>A0A0G1NK52_9BACT</name>
<dbReference type="UniPathway" id="UPA00378"/>
<feature type="transmembrane region" description="Helical" evidence="10">
    <location>
        <begin position="137"/>
        <end position="155"/>
    </location>
</feature>
<feature type="transmembrane region" description="Helical" evidence="10">
    <location>
        <begin position="161"/>
        <end position="189"/>
    </location>
</feature>
<evidence type="ECO:0000256" key="6">
    <source>
        <dbReference type="ARBA" id="ARBA00022692"/>
    </source>
</evidence>
<keyword evidence="4 10" id="KW-0328">Glycosyltransferase</keyword>
<evidence type="ECO:0000259" key="12">
    <source>
        <dbReference type="Pfam" id="PF16192"/>
    </source>
</evidence>
<comment type="subcellular location">
    <subcellularLocation>
        <location evidence="10">Cell membrane</location>
    </subcellularLocation>
    <subcellularLocation>
        <location evidence="1">Endomembrane system</location>
        <topology evidence="1">Multi-pass membrane protein</topology>
    </subcellularLocation>
</comment>
<proteinExistence type="inferred from homology"/>
<evidence type="ECO:0000256" key="4">
    <source>
        <dbReference type="ARBA" id="ARBA00022676"/>
    </source>
</evidence>
<dbReference type="AlphaFoldDB" id="A0A0G1NK52"/>
<evidence type="ECO:0000256" key="2">
    <source>
        <dbReference type="ARBA" id="ARBA00004922"/>
    </source>
</evidence>
<dbReference type="PANTHER" id="PTHR10050">
    <property type="entry name" value="DOLICHYL-PHOSPHATE-MANNOSE--PROTEIN MANNOSYLTRANSFERASE"/>
    <property type="match status" value="1"/>
</dbReference>
<feature type="domain" description="ArnT-like N-terminal" evidence="11">
    <location>
        <begin position="4"/>
        <end position="218"/>
    </location>
</feature>
<evidence type="ECO:0000256" key="5">
    <source>
        <dbReference type="ARBA" id="ARBA00022679"/>
    </source>
</evidence>
<keyword evidence="8 10" id="KW-0472">Membrane</keyword>
<keyword evidence="5 10" id="KW-0808">Transferase</keyword>
<evidence type="ECO:0000313" key="13">
    <source>
        <dbReference type="EMBL" id="KKU20707.1"/>
    </source>
</evidence>
<dbReference type="Proteomes" id="UP000034107">
    <property type="component" value="Unassembled WGS sequence"/>
</dbReference>
<comment type="caution">
    <text evidence="13">The sequence shown here is derived from an EMBL/GenBank/DDBJ whole genome shotgun (WGS) entry which is preliminary data.</text>
</comment>
<dbReference type="InterPro" id="IPR003342">
    <property type="entry name" value="ArnT-like_N"/>
</dbReference>
<dbReference type="EC" id="2.4.1.-" evidence="10"/>
<accession>A0A0G1NK52</accession>
<protein>
    <recommendedName>
        <fullName evidence="9 10">Polyprenol-phosphate-mannose--protein mannosyltransferase</fullName>
        <ecNumber evidence="10">2.4.1.-</ecNumber>
    </recommendedName>
</protein>